<proteinExistence type="predicted"/>
<dbReference type="RefSeq" id="WP_006638632.1">
    <property type="nucleotide sequence ID" value="NZ_CABJEH010000008.1"/>
</dbReference>
<evidence type="ECO:0000313" key="2">
    <source>
        <dbReference type="Proteomes" id="UP000196877"/>
    </source>
</evidence>
<keyword evidence="2" id="KW-1185">Reference proteome</keyword>
<gene>
    <name evidence="1" type="ORF">S101395_04622</name>
</gene>
<evidence type="ECO:0000313" key="1">
    <source>
        <dbReference type="EMBL" id="ASB91110.1"/>
    </source>
</evidence>
<reference evidence="1 2" key="1">
    <citation type="submission" date="2017-06" db="EMBL/GenBank/DDBJ databases">
        <title>Genome sequence of Bacillus sonorensis strain SRCM101395.</title>
        <authorList>
            <person name="Cho S.H."/>
        </authorList>
    </citation>
    <scope>NUCLEOTIDE SEQUENCE [LARGE SCALE GENOMIC DNA]</scope>
    <source>
        <strain evidence="1 2">SRCM101395</strain>
    </source>
</reference>
<name>A0ABN5APF4_9BACI</name>
<dbReference type="Proteomes" id="UP000196877">
    <property type="component" value="Chromosome"/>
</dbReference>
<accession>A0ABN5APF4</accession>
<evidence type="ECO:0008006" key="3">
    <source>
        <dbReference type="Google" id="ProtNLM"/>
    </source>
</evidence>
<dbReference type="EMBL" id="CP021920">
    <property type="protein sequence ID" value="ASB91110.1"/>
    <property type="molecule type" value="Genomic_DNA"/>
</dbReference>
<organism evidence="1 2">
    <name type="scientific">Bacillus sonorensis</name>
    <dbReference type="NCBI Taxonomy" id="119858"/>
    <lineage>
        <taxon>Bacteria</taxon>
        <taxon>Bacillati</taxon>
        <taxon>Bacillota</taxon>
        <taxon>Bacilli</taxon>
        <taxon>Bacillales</taxon>
        <taxon>Bacillaceae</taxon>
        <taxon>Bacillus</taxon>
    </lineage>
</organism>
<dbReference type="GeneID" id="92851454"/>
<protein>
    <recommendedName>
        <fullName evidence="3">Hemerythrin-like domain-containing protein</fullName>
    </recommendedName>
</protein>
<sequence>MEKECIVKKFSKEDYIPKFEEDFEEVCRHLQAHSQRLFELLPDISLSPDERLERLARVIPTSILKSANHKTAREKLNGLRHRLDELIPDQNMSYYDKIEYLVNIADEMVPGQMKMYEKLEKIGDKRWSDIGRS</sequence>